<dbReference type="PROSITE" id="PS50887">
    <property type="entry name" value="GGDEF"/>
    <property type="match status" value="1"/>
</dbReference>
<evidence type="ECO:0000313" key="4">
    <source>
        <dbReference type="EMBL" id="SFR76594.1"/>
    </source>
</evidence>
<dbReference type="InterPro" id="IPR000160">
    <property type="entry name" value="GGDEF_dom"/>
</dbReference>
<dbReference type="SMART" id="SM00267">
    <property type="entry name" value="GGDEF"/>
    <property type="match status" value="1"/>
</dbReference>
<dbReference type="InterPro" id="IPR050469">
    <property type="entry name" value="Diguanylate_Cyclase"/>
</dbReference>
<feature type="domain" description="GGDEF" evidence="3">
    <location>
        <begin position="519"/>
        <end position="645"/>
    </location>
</feature>
<dbReference type="Gene3D" id="3.30.70.270">
    <property type="match status" value="1"/>
</dbReference>
<dbReference type="SUPFAM" id="SSF55073">
    <property type="entry name" value="Nucleotide cyclase"/>
    <property type="match status" value="1"/>
</dbReference>
<dbReference type="InterPro" id="IPR019544">
    <property type="entry name" value="Tetratricopeptide_SHNi-TPR_dom"/>
</dbReference>
<dbReference type="Proteomes" id="UP000199659">
    <property type="component" value="Unassembled WGS sequence"/>
</dbReference>
<proteinExistence type="predicted"/>
<feature type="repeat" description="TPR" evidence="1">
    <location>
        <begin position="231"/>
        <end position="264"/>
    </location>
</feature>
<dbReference type="PROSITE" id="PS50005">
    <property type="entry name" value="TPR"/>
    <property type="match status" value="1"/>
</dbReference>
<name>A0A1I6JCF4_9FIRM</name>
<gene>
    <name evidence="4" type="ORF">SAMN05661086_01555</name>
</gene>
<evidence type="ECO:0000313" key="5">
    <source>
        <dbReference type="Proteomes" id="UP000199659"/>
    </source>
</evidence>
<dbReference type="EMBL" id="FOYZ01000005">
    <property type="protein sequence ID" value="SFR76594.1"/>
    <property type="molecule type" value="Genomic_DNA"/>
</dbReference>
<protein>
    <submittedName>
        <fullName evidence="4">Diguanylate cyclase (GGDEF) domain-containing protein</fullName>
    </submittedName>
</protein>
<sequence>MKKKISIACVVVLVVIAAILAVISGYSEKEKNQLIEQIERYCLESKPCDKYDLEDEINRINEKRQIGKELTSEEHFVLGFHQYVLQNYNTSLEEFISAMTVQKNDTNTFVKVGTGYYINSILKSEDRIEDGVSYLSIIMDELTPQEWNEEIDIIMCYLNTFEEIEKGRTSALKILNTILQSKNWLDPITIINIESCIANFSMYNTNYALALEKNYSVVSESKKIREQYFLARATADLGVTYFYMGDLQSAQKYLEDSLKVEITDNVENANLKTYALIKLYQVSYCSGNYNTIFSVRKRIEKTYSYLSEEKVKSLDFFNSICVAGYYLVNKDVDSAKVQLENAETIIGSQNMEMSTDSKLLYYITLADYNMNDENYQVAVTDYVKALDLSNQTYNYIYKKCILKKMAELYRKSGQTKLADNFSSILESVYDEELRTMNESISQYAKEKYDKEVTIYKLSSERIKKYSIALIAVMVFIVLVVIFYMKLRSLENLNKLDGLTKSFNRGHFNKKYREYMSRKQNFYLIMFDIDNFKILNDTFGHVFGDKVLKEIVKAAKSMIGIYGEIFRYGGEEFVVLIKYLGEEEVVRMAEELRNYIENRQWDEDILVTISVGIAGTSEERYDILEDADRRLYFSKKNGKNRITYQE</sequence>
<keyword evidence="2" id="KW-0812">Transmembrane</keyword>
<reference evidence="4 5" key="1">
    <citation type="submission" date="2016-10" db="EMBL/GenBank/DDBJ databases">
        <authorList>
            <person name="de Groot N.N."/>
        </authorList>
    </citation>
    <scope>NUCLEOTIDE SEQUENCE [LARGE SCALE GENOMIC DNA]</scope>
    <source>
        <strain evidence="4 5">743A</strain>
    </source>
</reference>
<dbReference type="InterPro" id="IPR011990">
    <property type="entry name" value="TPR-like_helical_dom_sf"/>
</dbReference>
<dbReference type="AlphaFoldDB" id="A0A1I6JCF4"/>
<dbReference type="GO" id="GO:0052621">
    <property type="term" value="F:diguanylate cyclase activity"/>
    <property type="evidence" value="ECO:0007669"/>
    <property type="project" value="TreeGrafter"/>
</dbReference>
<dbReference type="InterPro" id="IPR029787">
    <property type="entry name" value="Nucleotide_cyclase"/>
</dbReference>
<dbReference type="CDD" id="cd01949">
    <property type="entry name" value="GGDEF"/>
    <property type="match status" value="1"/>
</dbReference>
<dbReference type="InterPro" id="IPR043128">
    <property type="entry name" value="Rev_trsase/Diguanyl_cyclase"/>
</dbReference>
<accession>A0A1I6JCF4</accession>
<evidence type="ECO:0000256" key="2">
    <source>
        <dbReference type="SAM" id="Phobius"/>
    </source>
</evidence>
<keyword evidence="2" id="KW-1133">Transmembrane helix</keyword>
<dbReference type="Pfam" id="PF10516">
    <property type="entry name" value="SHNi-TPR"/>
    <property type="match status" value="1"/>
</dbReference>
<keyword evidence="1" id="KW-0802">TPR repeat</keyword>
<dbReference type="PANTHER" id="PTHR45138">
    <property type="entry name" value="REGULATORY COMPONENTS OF SENSORY TRANSDUCTION SYSTEM"/>
    <property type="match status" value="1"/>
</dbReference>
<dbReference type="PANTHER" id="PTHR45138:SF9">
    <property type="entry name" value="DIGUANYLATE CYCLASE DGCM-RELATED"/>
    <property type="match status" value="1"/>
</dbReference>
<organism evidence="4 5">
    <name type="scientific">Anaeromicropila populeti</name>
    <dbReference type="NCBI Taxonomy" id="37658"/>
    <lineage>
        <taxon>Bacteria</taxon>
        <taxon>Bacillati</taxon>
        <taxon>Bacillota</taxon>
        <taxon>Clostridia</taxon>
        <taxon>Lachnospirales</taxon>
        <taxon>Lachnospiraceae</taxon>
        <taxon>Anaeromicropila</taxon>
    </lineage>
</organism>
<keyword evidence="2" id="KW-0472">Membrane</keyword>
<dbReference type="Gene3D" id="1.25.40.10">
    <property type="entry name" value="Tetratricopeptide repeat domain"/>
    <property type="match status" value="1"/>
</dbReference>
<keyword evidence="5" id="KW-1185">Reference proteome</keyword>
<dbReference type="OrthoDB" id="9804955at2"/>
<evidence type="ECO:0000259" key="3">
    <source>
        <dbReference type="PROSITE" id="PS50887"/>
    </source>
</evidence>
<feature type="transmembrane region" description="Helical" evidence="2">
    <location>
        <begin position="465"/>
        <end position="484"/>
    </location>
</feature>
<dbReference type="Pfam" id="PF00990">
    <property type="entry name" value="GGDEF"/>
    <property type="match status" value="1"/>
</dbReference>
<dbReference type="InterPro" id="IPR019734">
    <property type="entry name" value="TPR_rpt"/>
</dbReference>
<dbReference type="STRING" id="37658.SAMN05661086_01555"/>
<dbReference type="NCBIfam" id="TIGR00254">
    <property type="entry name" value="GGDEF"/>
    <property type="match status" value="1"/>
</dbReference>
<evidence type="ECO:0000256" key="1">
    <source>
        <dbReference type="PROSITE-ProRule" id="PRU00339"/>
    </source>
</evidence>
<dbReference type="RefSeq" id="WP_092560122.1">
    <property type="nucleotide sequence ID" value="NZ_FOYZ01000005.1"/>
</dbReference>